<dbReference type="InterPro" id="IPR040801">
    <property type="entry name" value="Ski2_N"/>
</dbReference>
<sequence>MMTGKLLGFTEEIKDIFEGTHNTSTSLSRAPGPPEAGVKGSTSSFPFWPGGMDEPWADLLKKESLDASLFEEELLDIPPGFKCGMKFERKTQDQVDYIHSQPQKIYLSDVLAMDDDADWEVLNEPEEKDEIDLEKTQMQLQEKSSDVDDAFLKLSSLPVLNISVTEKKKPVANYEWAVIEDVARPVDDFKERIPNMALTWDFVRLDPFQQKAVYI</sequence>
<dbReference type="EMBL" id="BMAW01020616">
    <property type="protein sequence ID" value="GFT69064.1"/>
    <property type="molecule type" value="Genomic_DNA"/>
</dbReference>
<dbReference type="AlphaFoldDB" id="A0A8X6U2R4"/>
<reference evidence="3" key="1">
    <citation type="submission" date="2020-08" db="EMBL/GenBank/DDBJ databases">
        <title>Multicomponent nature underlies the extraordinary mechanical properties of spider dragline silk.</title>
        <authorList>
            <person name="Kono N."/>
            <person name="Nakamura H."/>
            <person name="Mori M."/>
            <person name="Yoshida Y."/>
            <person name="Ohtoshi R."/>
            <person name="Malay A.D."/>
            <person name="Moran D.A.P."/>
            <person name="Tomita M."/>
            <person name="Numata K."/>
            <person name="Arakawa K."/>
        </authorList>
    </citation>
    <scope>NUCLEOTIDE SEQUENCE</scope>
</reference>
<evidence type="ECO:0000256" key="1">
    <source>
        <dbReference type="SAM" id="MobiDB-lite"/>
    </source>
</evidence>
<evidence type="ECO:0000259" key="2">
    <source>
        <dbReference type="Pfam" id="PF17911"/>
    </source>
</evidence>
<dbReference type="Pfam" id="PF17911">
    <property type="entry name" value="Ski2_N"/>
    <property type="match status" value="1"/>
</dbReference>
<evidence type="ECO:0000313" key="4">
    <source>
        <dbReference type="Proteomes" id="UP000887013"/>
    </source>
</evidence>
<dbReference type="Proteomes" id="UP000887013">
    <property type="component" value="Unassembled WGS sequence"/>
</dbReference>
<keyword evidence="3" id="KW-0378">Hydrolase</keyword>
<proteinExistence type="predicted"/>
<gene>
    <name evidence="3" type="primary">SKIV2L</name>
    <name evidence="3" type="ORF">NPIL_614111</name>
</gene>
<evidence type="ECO:0000313" key="3">
    <source>
        <dbReference type="EMBL" id="GFT69064.1"/>
    </source>
</evidence>
<accession>A0A8X6U2R4</accession>
<keyword evidence="3" id="KW-0347">Helicase</keyword>
<keyword evidence="3" id="KW-0067">ATP-binding</keyword>
<organism evidence="3 4">
    <name type="scientific">Nephila pilipes</name>
    <name type="common">Giant wood spider</name>
    <name type="synonym">Nephila maculata</name>
    <dbReference type="NCBI Taxonomy" id="299642"/>
    <lineage>
        <taxon>Eukaryota</taxon>
        <taxon>Metazoa</taxon>
        <taxon>Ecdysozoa</taxon>
        <taxon>Arthropoda</taxon>
        <taxon>Chelicerata</taxon>
        <taxon>Arachnida</taxon>
        <taxon>Araneae</taxon>
        <taxon>Araneomorphae</taxon>
        <taxon>Entelegynae</taxon>
        <taxon>Araneoidea</taxon>
        <taxon>Nephilidae</taxon>
        <taxon>Nephila</taxon>
    </lineage>
</organism>
<name>A0A8X6U2R4_NEPPI</name>
<keyword evidence="4" id="KW-1185">Reference proteome</keyword>
<dbReference type="OrthoDB" id="64767at2759"/>
<protein>
    <submittedName>
        <fullName evidence="3">Helicase SKI2W</fullName>
    </submittedName>
</protein>
<comment type="caution">
    <text evidence="3">The sequence shown here is derived from an EMBL/GenBank/DDBJ whole genome shotgun (WGS) entry which is preliminary data.</text>
</comment>
<keyword evidence="3" id="KW-0547">Nucleotide-binding</keyword>
<feature type="region of interest" description="Disordered" evidence="1">
    <location>
        <begin position="22"/>
        <end position="41"/>
    </location>
</feature>
<feature type="domain" description="Ski2 N-terminal" evidence="2">
    <location>
        <begin position="2"/>
        <end position="94"/>
    </location>
</feature>
<dbReference type="GO" id="GO:0004386">
    <property type="term" value="F:helicase activity"/>
    <property type="evidence" value="ECO:0007669"/>
    <property type="project" value="UniProtKB-KW"/>
</dbReference>